<dbReference type="CDD" id="cd00130">
    <property type="entry name" value="PAS"/>
    <property type="match status" value="2"/>
</dbReference>
<comment type="subcellular location">
    <subcellularLocation>
        <location evidence="1">Cell membrane</location>
    </subcellularLocation>
</comment>
<evidence type="ECO:0000256" key="6">
    <source>
        <dbReference type="ARBA" id="ARBA00023136"/>
    </source>
</evidence>
<dbReference type="InterPro" id="IPR004089">
    <property type="entry name" value="MCPsignal_dom"/>
</dbReference>
<keyword evidence="6" id="KW-0472">Membrane</keyword>
<dbReference type="Pfam" id="PF08447">
    <property type="entry name" value="PAS_3"/>
    <property type="match status" value="2"/>
</dbReference>
<dbReference type="InterPro" id="IPR001610">
    <property type="entry name" value="PAC"/>
</dbReference>
<keyword evidence="3" id="KW-0488">Methylation</keyword>
<name>A0ABR9C370_9PSED</name>
<proteinExistence type="predicted"/>
<evidence type="ECO:0000259" key="9">
    <source>
        <dbReference type="PROSITE" id="PS50111"/>
    </source>
</evidence>
<keyword evidence="4" id="KW-0812">Transmembrane</keyword>
<dbReference type="Pfam" id="PF00015">
    <property type="entry name" value="MCPsignal"/>
    <property type="match status" value="1"/>
</dbReference>
<dbReference type="InterPro" id="IPR035965">
    <property type="entry name" value="PAS-like_dom_sf"/>
</dbReference>
<dbReference type="NCBIfam" id="TIGR00229">
    <property type="entry name" value="sensory_box"/>
    <property type="match status" value="1"/>
</dbReference>
<protein>
    <submittedName>
        <fullName evidence="11">PAS domain-containing protein</fullName>
    </submittedName>
</protein>
<dbReference type="Proteomes" id="UP000620025">
    <property type="component" value="Unassembled WGS sequence"/>
</dbReference>
<dbReference type="InterPro" id="IPR000014">
    <property type="entry name" value="PAS"/>
</dbReference>
<organism evidence="11 12">
    <name type="scientific">Pseudomonas coleopterorum</name>
    <dbReference type="NCBI Taxonomy" id="1605838"/>
    <lineage>
        <taxon>Bacteria</taxon>
        <taxon>Pseudomonadati</taxon>
        <taxon>Pseudomonadota</taxon>
        <taxon>Gammaproteobacteria</taxon>
        <taxon>Pseudomonadales</taxon>
        <taxon>Pseudomonadaceae</taxon>
        <taxon>Pseudomonas</taxon>
    </lineage>
</organism>
<dbReference type="SUPFAM" id="SSF55785">
    <property type="entry name" value="PYP-like sensor domain (PAS domain)"/>
    <property type="match status" value="2"/>
</dbReference>
<feature type="domain" description="Methyl-accepting transducer" evidence="9">
    <location>
        <begin position="359"/>
        <end position="428"/>
    </location>
</feature>
<keyword evidence="12" id="KW-1185">Reference proteome</keyword>
<dbReference type="PROSITE" id="PS50111">
    <property type="entry name" value="CHEMOTAXIS_TRANSDUC_2"/>
    <property type="match status" value="1"/>
</dbReference>
<dbReference type="PANTHER" id="PTHR32089:SF112">
    <property type="entry name" value="LYSOZYME-LIKE PROTEIN-RELATED"/>
    <property type="match status" value="1"/>
</dbReference>
<gene>
    <name evidence="11" type="ORF">IFT38_18600</name>
</gene>
<feature type="domain" description="PAC" evidence="10">
    <location>
        <begin position="160"/>
        <end position="212"/>
    </location>
</feature>
<dbReference type="InterPro" id="IPR000700">
    <property type="entry name" value="PAS-assoc_C"/>
</dbReference>
<evidence type="ECO:0000256" key="4">
    <source>
        <dbReference type="ARBA" id="ARBA00022692"/>
    </source>
</evidence>
<dbReference type="SUPFAM" id="SSF58104">
    <property type="entry name" value="Methyl-accepting chemotaxis protein (MCP) signaling domain"/>
    <property type="match status" value="1"/>
</dbReference>
<dbReference type="Gene3D" id="1.10.287.950">
    <property type="entry name" value="Methyl-accepting chemotaxis protein"/>
    <property type="match status" value="1"/>
</dbReference>
<evidence type="ECO:0000313" key="12">
    <source>
        <dbReference type="Proteomes" id="UP000620025"/>
    </source>
</evidence>
<evidence type="ECO:0000256" key="5">
    <source>
        <dbReference type="ARBA" id="ARBA00022989"/>
    </source>
</evidence>
<evidence type="ECO:0000313" key="11">
    <source>
        <dbReference type="EMBL" id="MBD8771555.1"/>
    </source>
</evidence>
<comment type="caution">
    <text evidence="11">The sequence shown here is derived from an EMBL/GenBank/DDBJ whole genome shotgun (WGS) entry which is preliminary data.</text>
</comment>
<evidence type="ECO:0000256" key="2">
    <source>
        <dbReference type="ARBA" id="ARBA00022475"/>
    </source>
</evidence>
<keyword evidence="2" id="KW-1003">Cell membrane</keyword>
<accession>A0ABR9C370</accession>
<evidence type="ECO:0000256" key="7">
    <source>
        <dbReference type="ARBA" id="ARBA00023224"/>
    </source>
</evidence>
<sequence>MSFLFGSIRSALTALANRLEGSDAPLPTAPTHPLLQRLFSASEQLLADQTHARERIAECDAGLQQLRVERETTHAALQRQEQRWQLTLQVSEGMFWEIRHAASTSPASDSLLHWTGSLPTLAQPPERLGLWHECLHPDDRKAHQDALARHLADRSGQTPCEIEFRALDRHGNYRWFRSRAVTCRDEHGLALTTLGTLRDVHDEQLRGEALALLSARFQISRECIQDALWDIDILAGDPANPANTIWFSSQMRRMLGYETVEEFPNLFDSWLSRLHPEDSQRAVQAFLDHVGDRSGRTVFDVTYRLRHKDGNYRWFRGRGQSQRSADGTPLRTVGAITDVHAIQEEAQWRHAQEQQHLAMQENLGKLTQIVDTIQGIANQTNLLALNAAIEAARAGEAGRGFAVVADEVRKLAMRTSKATREASGMIAG</sequence>
<dbReference type="Gene3D" id="3.30.450.20">
    <property type="entry name" value="PAS domain"/>
    <property type="match status" value="2"/>
</dbReference>
<dbReference type="EMBL" id="JACYWZ010000008">
    <property type="protein sequence ID" value="MBD8771555.1"/>
    <property type="molecule type" value="Genomic_DNA"/>
</dbReference>
<reference evidence="11 12" key="1">
    <citation type="journal article" date="2020" name="FEMS Microbiol. Ecol.">
        <title>Temporal dynamics of bacterial communities during seed development and maturation.</title>
        <authorList>
            <person name="Chesneau G."/>
            <person name="Torres-Cortes G."/>
            <person name="Briand M."/>
            <person name="Darrasse A."/>
            <person name="Preveaux A."/>
            <person name="Marais C."/>
            <person name="Jacques M.A."/>
            <person name="Shade A."/>
            <person name="Barret M."/>
        </authorList>
    </citation>
    <scope>NUCLEOTIDE SEQUENCE [LARGE SCALE GENOMIC DNA]</scope>
    <source>
        <strain evidence="11 12">CFBP13599</strain>
    </source>
</reference>
<evidence type="ECO:0000256" key="8">
    <source>
        <dbReference type="PROSITE-ProRule" id="PRU00284"/>
    </source>
</evidence>
<dbReference type="PANTHER" id="PTHR32089">
    <property type="entry name" value="METHYL-ACCEPTING CHEMOTAXIS PROTEIN MCPB"/>
    <property type="match status" value="1"/>
</dbReference>
<evidence type="ECO:0000259" key="10">
    <source>
        <dbReference type="PROSITE" id="PS50113"/>
    </source>
</evidence>
<dbReference type="SMART" id="SM00086">
    <property type="entry name" value="PAC"/>
    <property type="match status" value="2"/>
</dbReference>
<keyword evidence="7 8" id="KW-0807">Transducer</keyword>
<keyword evidence="5" id="KW-1133">Transmembrane helix</keyword>
<dbReference type="InterPro" id="IPR013655">
    <property type="entry name" value="PAS_fold_3"/>
</dbReference>
<evidence type="ECO:0000256" key="3">
    <source>
        <dbReference type="ARBA" id="ARBA00022481"/>
    </source>
</evidence>
<evidence type="ECO:0000256" key="1">
    <source>
        <dbReference type="ARBA" id="ARBA00004236"/>
    </source>
</evidence>
<dbReference type="PROSITE" id="PS50113">
    <property type="entry name" value="PAC"/>
    <property type="match status" value="1"/>
</dbReference>